<accession>A0A835P7J3</accession>
<dbReference type="AlphaFoldDB" id="A0A835P7J3"/>
<evidence type="ECO:0000313" key="1">
    <source>
        <dbReference type="EMBL" id="KAG0446971.1"/>
    </source>
</evidence>
<dbReference type="Proteomes" id="UP000636800">
    <property type="component" value="Unassembled WGS sequence"/>
</dbReference>
<name>A0A835P7J3_VANPL</name>
<protein>
    <submittedName>
        <fullName evidence="1">Uncharacterized protein</fullName>
    </submittedName>
</protein>
<evidence type="ECO:0000313" key="2">
    <source>
        <dbReference type="Proteomes" id="UP000636800"/>
    </source>
</evidence>
<organism evidence="1 2">
    <name type="scientific">Vanilla planifolia</name>
    <name type="common">Vanilla</name>
    <dbReference type="NCBI Taxonomy" id="51239"/>
    <lineage>
        <taxon>Eukaryota</taxon>
        <taxon>Viridiplantae</taxon>
        <taxon>Streptophyta</taxon>
        <taxon>Embryophyta</taxon>
        <taxon>Tracheophyta</taxon>
        <taxon>Spermatophyta</taxon>
        <taxon>Magnoliopsida</taxon>
        <taxon>Liliopsida</taxon>
        <taxon>Asparagales</taxon>
        <taxon>Orchidaceae</taxon>
        <taxon>Vanilloideae</taxon>
        <taxon>Vanilleae</taxon>
        <taxon>Vanilla</taxon>
    </lineage>
</organism>
<dbReference type="OrthoDB" id="1414216at2759"/>
<dbReference type="EMBL" id="JADCNL010000528">
    <property type="protein sequence ID" value="KAG0446971.1"/>
    <property type="molecule type" value="Genomic_DNA"/>
</dbReference>
<reference evidence="1 2" key="1">
    <citation type="journal article" date="2020" name="Nat. Food">
        <title>A phased Vanilla planifolia genome enables genetic improvement of flavour and production.</title>
        <authorList>
            <person name="Hasing T."/>
            <person name="Tang H."/>
            <person name="Brym M."/>
            <person name="Khazi F."/>
            <person name="Huang T."/>
            <person name="Chambers A.H."/>
        </authorList>
    </citation>
    <scope>NUCLEOTIDE SEQUENCE [LARGE SCALE GENOMIC DNA]</scope>
    <source>
        <tissue evidence="1">Leaf</tissue>
    </source>
</reference>
<keyword evidence="2" id="KW-1185">Reference proteome</keyword>
<gene>
    <name evidence="1" type="ORF">HPP92_028585</name>
</gene>
<proteinExistence type="predicted"/>
<sequence length="57" mass="6395">MSGRRRREPPSIEAEGEGGWMRTVHVALPDCGEYCKEMYSSLSPRIGSHPKDTLFVS</sequence>
<comment type="caution">
    <text evidence="1">The sequence shown here is derived from an EMBL/GenBank/DDBJ whole genome shotgun (WGS) entry which is preliminary data.</text>
</comment>